<dbReference type="InterPro" id="IPR012295">
    <property type="entry name" value="TBP_dom_sf"/>
</dbReference>
<dbReference type="AlphaFoldDB" id="A0A6C0IJ79"/>
<evidence type="ECO:0000313" key="1">
    <source>
        <dbReference type="EMBL" id="QHT93258.1"/>
    </source>
</evidence>
<dbReference type="EMBL" id="MN740204">
    <property type="protein sequence ID" value="QHT93258.1"/>
    <property type="molecule type" value="Genomic_DNA"/>
</dbReference>
<organism evidence="1">
    <name type="scientific">viral metagenome</name>
    <dbReference type="NCBI Taxonomy" id="1070528"/>
    <lineage>
        <taxon>unclassified sequences</taxon>
        <taxon>metagenomes</taxon>
        <taxon>organismal metagenomes</taxon>
    </lineage>
</organism>
<reference evidence="1" key="1">
    <citation type="journal article" date="2020" name="Nature">
        <title>Giant virus diversity and host interactions through global metagenomics.</title>
        <authorList>
            <person name="Schulz F."/>
            <person name="Roux S."/>
            <person name="Paez-Espino D."/>
            <person name="Jungbluth S."/>
            <person name="Walsh D.A."/>
            <person name="Denef V.J."/>
            <person name="McMahon K.D."/>
            <person name="Konstantinidis K.T."/>
            <person name="Eloe-Fadrosh E.A."/>
            <person name="Kyrpides N.C."/>
            <person name="Woyke T."/>
        </authorList>
    </citation>
    <scope>NUCLEOTIDE SEQUENCE</scope>
    <source>
        <strain evidence="1">GVMAG-M-3300023210-19</strain>
    </source>
</reference>
<proteinExistence type="predicted"/>
<protein>
    <submittedName>
        <fullName evidence="1">Uncharacterized protein</fullName>
    </submittedName>
</protein>
<accession>A0A6C0IJ79</accession>
<name>A0A6C0IJ79_9ZZZZ</name>
<dbReference type="SUPFAM" id="SSF55945">
    <property type="entry name" value="TATA-box binding protein-like"/>
    <property type="match status" value="1"/>
</dbReference>
<sequence length="400" mass="46258">MGVDEEWQMFLKDEDVSFVEPIPTNEQNDLTDASASGPESVPVCDELSISTKTKVLYLNSPVEIEHIFWNIKIIPYWLPSDGVVKKQIKIVANTKEDFEKYQNKLKGIPYYIENILKQVDNPTSKKIKFKDERKLTVGISKKDIMNARGKVKNAFYNCFALIVRFHYKGEFKEIHVKVFNTGKMEIPGVLDNNVLDIIKTKILAILQLHTSTQLNYIDTDKDDNVLINSNFNCGYYIHREKLHAIMKSTKYNIETAFDPCSYPGVKCKFYFNKEIGFDTKKQTGGISKEDRTMKLSELCGSVKYTEVSFMVFRTGSCLIVGNCTEKILYFVYDFIKQVLHDEYANIRVLNADTNTKIKTKKIRKKLVQMTKGYMNDIQSDKVLLQEYDRNDITRPHLITT</sequence>
<dbReference type="Gene3D" id="3.30.310.10">
    <property type="entry name" value="TATA-Binding Protein"/>
    <property type="match status" value="1"/>
</dbReference>